<dbReference type="Proteomes" id="UP000093962">
    <property type="component" value="Unassembled WGS sequence"/>
</dbReference>
<evidence type="ECO:0000313" key="2">
    <source>
        <dbReference type="EMBL" id="OBA88112.1"/>
    </source>
</evidence>
<dbReference type="AlphaFoldDB" id="A0A1A0MRU0"/>
<gene>
    <name evidence="2" type="ORF">A5642_01430</name>
</gene>
<protein>
    <submittedName>
        <fullName evidence="2">Uncharacterized protein</fullName>
    </submittedName>
</protein>
<organism evidence="2 3">
    <name type="scientific">Mycolicibacterium mucogenicum</name>
    <name type="common">Mycobacterium mucogenicum</name>
    <dbReference type="NCBI Taxonomy" id="56689"/>
    <lineage>
        <taxon>Bacteria</taxon>
        <taxon>Bacillati</taxon>
        <taxon>Actinomycetota</taxon>
        <taxon>Actinomycetes</taxon>
        <taxon>Mycobacteriales</taxon>
        <taxon>Mycobacteriaceae</taxon>
        <taxon>Mycolicibacterium</taxon>
    </lineage>
</organism>
<evidence type="ECO:0000256" key="1">
    <source>
        <dbReference type="SAM" id="SignalP"/>
    </source>
</evidence>
<name>A0A1A0MRU0_MYCMU</name>
<dbReference type="OrthoDB" id="4634116at2"/>
<comment type="caution">
    <text evidence="2">The sequence shown here is derived from an EMBL/GenBank/DDBJ whole genome shotgun (WGS) entry which is preliminary data.</text>
</comment>
<reference evidence="2 3" key="1">
    <citation type="submission" date="2016-06" db="EMBL/GenBank/DDBJ databases">
        <authorList>
            <person name="Kjaerup R.B."/>
            <person name="Dalgaard T.S."/>
            <person name="Juul-Madsen H.R."/>
        </authorList>
    </citation>
    <scope>NUCLEOTIDE SEQUENCE [LARGE SCALE GENOMIC DNA]</scope>
    <source>
        <strain evidence="2 3">1199456.5</strain>
    </source>
</reference>
<dbReference type="RefSeq" id="WP_064858555.1">
    <property type="nucleotide sequence ID" value="NZ_LZSF01000113.1"/>
</dbReference>
<proteinExistence type="predicted"/>
<feature type="chain" id="PRO_5008295282" evidence="1">
    <location>
        <begin position="29"/>
        <end position="126"/>
    </location>
</feature>
<keyword evidence="1" id="KW-0732">Signal</keyword>
<evidence type="ECO:0000313" key="3">
    <source>
        <dbReference type="Proteomes" id="UP000093962"/>
    </source>
</evidence>
<sequence>MKHSVATIATAGALVAGLAWLPAPQAHAERCIPLDGTPMVLKREKSFGIGKDLDINRTYTYADGMVNWTIEQSGGVKYNTGFGFGARINAVYIPELNSSGSVPGAPGEHVNIDSFHFHETVLVCPQ</sequence>
<feature type="signal peptide" evidence="1">
    <location>
        <begin position="1"/>
        <end position="28"/>
    </location>
</feature>
<dbReference type="EMBL" id="LZSF01000113">
    <property type="protein sequence ID" value="OBA88112.1"/>
    <property type="molecule type" value="Genomic_DNA"/>
</dbReference>
<accession>A0A1A0MRU0</accession>